<organism evidence="2 3">
    <name type="scientific">Camelus ferus</name>
    <name type="common">Wild bactrian camel</name>
    <name type="synonym">Camelus bactrianus ferus</name>
    <dbReference type="NCBI Taxonomy" id="419612"/>
    <lineage>
        <taxon>Eukaryota</taxon>
        <taxon>Metazoa</taxon>
        <taxon>Chordata</taxon>
        <taxon>Craniata</taxon>
        <taxon>Vertebrata</taxon>
        <taxon>Euteleostomi</taxon>
        <taxon>Mammalia</taxon>
        <taxon>Eutheria</taxon>
        <taxon>Laurasiatheria</taxon>
        <taxon>Artiodactyla</taxon>
        <taxon>Tylopoda</taxon>
        <taxon>Camelidae</taxon>
        <taxon>Camelus</taxon>
    </lineage>
</organism>
<dbReference type="Proteomes" id="UP000694856">
    <property type="component" value="Chromosome 20"/>
</dbReference>
<feature type="region of interest" description="Disordered" evidence="1">
    <location>
        <begin position="98"/>
        <end position="121"/>
    </location>
</feature>
<evidence type="ECO:0000256" key="1">
    <source>
        <dbReference type="SAM" id="MobiDB-lite"/>
    </source>
</evidence>
<dbReference type="AlphaFoldDB" id="A0A8B8RKE3"/>
<keyword evidence="2" id="KW-1185">Reference proteome</keyword>
<gene>
    <name evidence="3" type="primary">LOC106729329</name>
</gene>
<evidence type="ECO:0000313" key="2">
    <source>
        <dbReference type="Proteomes" id="UP000694856"/>
    </source>
</evidence>
<sequence length="291" mass="31758">MNFGPQRTLVRNNSSLLFLWTHKVCWVAEIQLILVGLSWAWLQIPSPLWACFLDLCLGLAPPGAGTSRGYGTRDRLEPVMPINSDASWLQADHIMSGAGEQRGRSHGGAEEPGSEPASFNSTSMGLAAAVSDFPANEFLNTHPDVLGPGMKGLHPALINAVSTRPQRCAGGPARASRSGLEHRRPGMQDAELSSCGLPFHLGCDRPSDFSLSEIRTKVIGQVWREGRRRGNHSDNAKGPPESRLVIQTFAQRQKKGAHRTWSPLTRAYMDRKEQVLVECPFQGTVGICSTK</sequence>
<reference evidence="3" key="1">
    <citation type="submission" date="2025-08" db="UniProtKB">
        <authorList>
            <consortium name="RefSeq"/>
        </authorList>
    </citation>
    <scope>IDENTIFICATION</scope>
    <source>
        <tissue evidence="3">Ear skin</tissue>
    </source>
</reference>
<evidence type="ECO:0000313" key="3">
    <source>
        <dbReference type="RefSeq" id="XP_032318411.1"/>
    </source>
</evidence>
<dbReference type="GeneID" id="106729329"/>
<protein>
    <submittedName>
        <fullName evidence="3">Uncharacterized protein LOC106729329 isoform X2</fullName>
    </submittedName>
</protein>
<dbReference type="RefSeq" id="XP_032318411.1">
    <property type="nucleotide sequence ID" value="XM_032462520.1"/>
</dbReference>
<accession>A0A8B8RKE3</accession>
<proteinExistence type="predicted"/>
<name>A0A8B8RKE3_CAMFR</name>